<dbReference type="AlphaFoldDB" id="A0AAW2K5G0"/>
<reference evidence="1" key="2">
    <citation type="journal article" date="2024" name="Plant">
        <title>Genomic evolution and insights into agronomic trait innovations of Sesamum species.</title>
        <authorList>
            <person name="Miao H."/>
            <person name="Wang L."/>
            <person name="Qu L."/>
            <person name="Liu H."/>
            <person name="Sun Y."/>
            <person name="Le M."/>
            <person name="Wang Q."/>
            <person name="Wei S."/>
            <person name="Zheng Y."/>
            <person name="Lin W."/>
            <person name="Duan Y."/>
            <person name="Cao H."/>
            <person name="Xiong S."/>
            <person name="Wang X."/>
            <person name="Wei L."/>
            <person name="Li C."/>
            <person name="Ma Q."/>
            <person name="Ju M."/>
            <person name="Zhao R."/>
            <person name="Li G."/>
            <person name="Mu C."/>
            <person name="Tian Q."/>
            <person name="Mei H."/>
            <person name="Zhang T."/>
            <person name="Gao T."/>
            <person name="Zhang H."/>
        </authorList>
    </citation>
    <scope>NUCLEOTIDE SEQUENCE</scope>
    <source>
        <strain evidence="1">G02</strain>
    </source>
</reference>
<sequence length="152" mass="17430">MRAVEPHWNALMMLFGDCGSDDNIDYEQEFFDPFETCVHDGWVHEIPPSVEESFEYEFNSYMDANRKCDPSWSAFIQKYYASDTDTASVTMNVGKSPRLLTFEPQSLIQPARHNSNATPSSCASNKLEVVAKLPSPLLDRYLLRRPPKKPKF</sequence>
<organism evidence="1">
    <name type="scientific">Sesamum radiatum</name>
    <name type="common">Black benniseed</name>
    <dbReference type="NCBI Taxonomy" id="300843"/>
    <lineage>
        <taxon>Eukaryota</taxon>
        <taxon>Viridiplantae</taxon>
        <taxon>Streptophyta</taxon>
        <taxon>Embryophyta</taxon>
        <taxon>Tracheophyta</taxon>
        <taxon>Spermatophyta</taxon>
        <taxon>Magnoliopsida</taxon>
        <taxon>eudicotyledons</taxon>
        <taxon>Gunneridae</taxon>
        <taxon>Pentapetalae</taxon>
        <taxon>asterids</taxon>
        <taxon>lamiids</taxon>
        <taxon>Lamiales</taxon>
        <taxon>Pedaliaceae</taxon>
        <taxon>Sesamum</taxon>
    </lineage>
</organism>
<proteinExistence type="predicted"/>
<comment type="caution">
    <text evidence="1">The sequence shown here is derived from an EMBL/GenBank/DDBJ whole genome shotgun (WGS) entry which is preliminary data.</text>
</comment>
<accession>A0AAW2K5G0</accession>
<gene>
    <name evidence="1" type="ORF">Sradi_6463400</name>
</gene>
<name>A0AAW2K5G0_SESRA</name>
<dbReference type="EMBL" id="JACGWJ010000030">
    <property type="protein sequence ID" value="KAL0301866.1"/>
    <property type="molecule type" value="Genomic_DNA"/>
</dbReference>
<evidence type="ECO:0000313" key="1">
    <source>
        <dbReference type="EMBL" id="KAL0301866.1"/>
    </source>
</evidence>
<reference evidence="1" key="1">
    <citation type="submission" date="2020-06" db="EMBL/GenBank/DDBJ databases">
        <authorList>
            <person name="Li T."/>
            <person name="Hu X."/>
            <person name="Zhang T."/>
            <person name="Song X."/>
            <person name="Zhang H."/>
            <person name="Dai N."/>
            <person name="Sheng W."/>
            <person name="Hou X."/>
            <person name="Wei L."/>
        </authorList>
    </citation>
    <scope>NUCLEOTIDE SEQUENCE</scope>
    <source>
        <strain evidence="1">G02</strain>
        <tissue evidence="1">Leaf</tissue>
    </source>
</reference>
<protein>
    <submittedName>
        <fullName evidence="1">Uncharacterized protein</fullName>
    </submittedName>
</protein>